<evidence type="ECO:0000256" key="2">
    <source>
        <dbReference type="ARBA" id="ARBA00022801"/>
    </source>
</evidence>
<sequence length="242" mass="26989">MTEEFVKKEDALKNYSAKEFRTPDGYTSDMVLTTVKELSGVPTLHILLIKRATKNAEGRPNIEGGKWAVPGGFVEESESADQAAERELQEETGLTDIPLTAFGVFDKPGRDPRGWIISRSFYAIVPTEALEKRAAGDDAADIGLFPMTEALELPLAFDHLEILKKAFNAITEEFLLTTAIRDFLPETFSAELLYQTLNGCTKPGVLPEEVEFMENIEYLPYLEKTGELYRFNADAEAGSIYF</sequence>
<dbReference type="EMBL" id="JAARRG010000004">
    <property type="protein sequence ID" value="MBC1486089.1"/>
    <property type="molecule type" value="Genomic_DNA"/>
</dbReference>
<reference evidence="5 6" key="1">
    <citation type="submission" date="2020-03" db="EMBL/GenBank/DDBJ databases">
        <title>Soil Listeria distribution.</title>
        <authorList>
            <person name="Liao J."/>
            <person name="Wiedmann M."/>
        </authorList>
    </citation>
    <scope>NUCLEOTIDE SEQUENCE [LARGE SCALE GENOMIC DNA]</scope>
    <source>
        <strain evidence="5 6">FSL L7-1560</strain>
    </source>
</reference>
<dbReference type="Gene3D" id="3.90.79.10">
    <property type="entry name" value="Nucleoside Triphosphate Pyrophosphohydrolase"/>
    <property type="match status" value="1"/>
</dbReference>
<dbReference type="PANTHER" id="PTHR43736">
    <property type="entry name" value="ADP-RIBOSE PYROPHOSPHATASE"/>
    <property type="match status" value="1"/>
</dbReference>
<gene>
    <name evidence="5" type="ORF">HB897_07605</name>
</gene>
<evidence type="ECO:0000259" key="4">
    <source>
        <dbReference type="PROSITE" id="PS51462"/>
    </source>
</evidence>
<dbReference type="Proteomes" id="UP000523362">
    <property type="component" value="Unassembled WGS sequence"/>
</dbReference>
<evidence type="ECO:0000313" key="6">
    <source>
        <dbReference type="Proteomes" id="UP000523362"/>
    </source>
</evidence>
<accession>A0A7X0X232</accession>
<dbReference type="PROSITE" id="PS00893">
    <property type="entry name" value="NUDIX_BOX"/>
    <property type="match status" value="1"/>
</dbReference>
<evidence type="ECO:0000313" key="5">
    <source>
        <dbReference type="EMBL" id="MBC1486089.1"/>
    </source>
</evidence>
<dbReference type="InterPro" id="IPR020084">
    <property type="entry name" value="NUDIX_hydrolase_CS"/>
</dbReference>
<dbReference type="PRINTS" id="PR00502">
    <property type="entry name" value="NUDIXFAMILY"/>
</dbReference>
<dbReference type="AlphaFoldDB" id="A0A7X0X232"/>
<evidence type="ECO:0000256" key="3">
    <source>
        <dbReference type="RuleBase" id="RU003476"/>
    </source>
</evidence>
<protein>
    <submittedName>
        <fullName evidence="5">NUDIX hydrolase</fullName>
    </submittedName>
</protein>
<proteinExistence type="inferred from homology"/>
<comment type="similarity">
    <text evidence="1 3">Belongs to the Nudix hydrolase family.</text>
</comment>
<dbReference type="RefSeq" id="WP_185383648.1">
    <property type="nucleotide sequence ID" value="NZ_CP063071.1"/>
</dbReference>
<dbReference type="PROSITE" id="PS51462">
    <property type="entry name" value="NUDIX"/>
    <property type="match status" value="1"/>
</dbReference>
<organism evidence="5 6">
    <name type="scientific">Listeria seeligeri</name>
    <dbReference type="NCBI Taxonomy" id="1640"/>
    <lineage>
        <taxon>Bacteria</taxon>
        <taxon>Bacillati</taxon>
        <taxon>Bacillota</taxon>
        <taxon>Bacilli</taxon>
        <taxon>Bacillales</taxon>
        <taxon>Listeriaceae</taxon>
        <taxon>Listeria</taxon>
    </lineage>
</organism>
<dbReference type="CDD" id="cd18873">
    <property type="entry name" value="NUDIX_NadM_like"/>
    <property type="match status" value="1"/>
</dbReference>
<name>A0A7X0X232_LISSE</name>
<comment type="caution">
    <text evidence="5">The sequence shown here is derived from an EMBL/GenBank/DDBJ whole genome shotgun (WGS) entry which is preliminary data.</text>
</comment>
<dbReference type="InterPro" id="IPR015797">
    <property type="entry name" value="NUDIX_hydrolase-like_dom_sf"/>
</dbReference>
<dbReference type="InterPro" id="IPR020476">
    <property type="entry name" value="Nudix_hydrolase"/>
</dbReference>
<dbReference type="PANTHER" id="PTHR43736:SF1">
    <property type="entry name" value="DIHYDRONEOPTERIN TRIPHOSPHATE DIPHOSPHATASE"/>
    <property type="match status" value="1"/>
</dbReference>
<dbReference type="GO" id="GO:0016787">
    <property type="term" value="F:hydrolase activity"/>
    <property type="evidence" value="ECO:0007669"/>
    <property type="project" value="UniProtKB-KW"/>
</dbReference>
<evidence type="ECO:0000256" key="1">
    <source>
        <dbReference type="ARBA" id="ARBA00005582"/>
    </source>
</evidence>
<dbReference type="SUPFAM" id="SSF55811">
    <property type="entry name" value="Nudix"/>
    <property type="match status" value="1"/>
</dbReference>
<keyword evidence="2 3" id="KW-0378">Hydrolase</keyword>
<dbReference type="InterPro" id="IPR000086">
    <property type="entry name" value="NUDIX_hydrolase_dom"/>
</dbReference>
<dbReference type="Pfam" id="PF00293">
    <property type="entry name" value="NUDIX"/>
    <property type="match status" value="1"/>
</dbReference>
<feature type="domain" description="Nudix hydrolase" evidence="4">
    <location>
        <begin position="25"/>
        <end position="167"/>
    </location>
</feature>